<comment type="subcellular location">
    <subcellularLocation>
        <location evidence="6">Cytoplasm</location>
    </subcellularLocation>
</comment>
<dbReference type="AlphaFoldDB" id="A0A0J1BBX2"/>
<keyword evidence="9" id="KW-1185">Reference proteome</keyword>
<dbReference type="InterPro" id="IPR014729">
    <property type="entry name" value="Rossmann-like_a/b/a_fold"/>
</dbReference>
<dbReference type="GO" id="GO:0032267">
    <property type="term" value="F:tRNA(Ile)-lysidine synthase activity"/>
    <property type="evidence" value="ECO:0007669"/>
    <property type="project" value="UniProtKB-EC"/>
</dbReference>
<dbReference type="Pfam" id="PF01171">
    <property type="entry name" value="ATP_bind_3"/>
    <property type="match status" value="1"/>
</dbReference>
<keyword evidence="2 6" id="KW-0819">tRNA processing</keyword>
<evidence type="ECO:0000313" key="8">
    <source>
        <dbReference type="EMBL" id="KLU04011.1"/>
    </source>
</evidence>
<dbReference type="Proteomes" id="UP000036367">
    <property type="component" value="Unassembled WGS sequence"/>
</dbReference>
<sequence length="398" mass="44985">MIGHVHPPHPDEPSHFNATAHWRSLQDAIRTSWPNRHGRSSDVATLVGCSGGADSVALIRLLAELWAEDSAAINTTEPNRTRVTAPLIVAHCNHGLRGKESDADEAFVRELCQQLQLPCVTHSVRQPNETAASRPASDERTLRQIRREFFQQTAQQHGCRYVALAHSADDQAETMLHHFIRGTGPLGLAGIAETSDLDTDLVVRRPLLQVRRETLRAGLREIGQPWREDASNQLTHYTRNWLRHDVLPLIEDRYPTAVEAIHRAAQLQRETNEMMRRLAHRWLEMHTELGENQWIVHTRRLATPTQAHSHNREVATIQDWMTERPIIVTASQLAWDQLGWPRGSMTMEHWQRLAMLACAATMTPPPSDSINHTGPFPGGIFLDQQMDCLVLRCPSPAN</sequence>
<evidence type="ECO:0000313" key="9">
    <source>
        <dbReference type="Proteomes" id="UP000036367"/>
    </source>
</evidence>
<feature type="binding site" evidence="6">
    <location>
        <begin position="50"/>
        <end position="55"/>
    </location>
    <ligand>
        <name>ATP</name>
        <dbReference type="ChEBI" id="CHEBI:30616"/>
    </ligand>
</feature>
<evidence type="ECO:0000256" key="2">
    <source>
        <dbReference type="ARBA" id="ARBA00022694"/>
    </source>
</evidence>
<keyword evidence="6" id="KW-0963">Cytoplasm</keyword>
<comment type="function">
    <text evidence="6">Ligates lysine onto the cytidine present at position 34 of the AUA codon-specific tRNA(Ile) that contains the anticodon CAU, in an ATP-dependent manner. Cytidine is converted to lysidine, thus changing the amino acid specificity of the tRNA from methionine to isoleucine.</text>
</comment>
<dbReference type="InterPro" id="IPR012795">
    <property type="entry name" value="tRNA_Ile_lys_synt_N"/>
</dbReference>
<dbReference type="PANTHER" id="PTHR43033">
    <property type="entry name" value="TRNA(ILE)-LYSIDINE SYNTHASE-RELATED"/>
    <property type="match status" value="1"/>
</dbReference>
<dbReference type="CDD" id="cd01992">
    <property type="entry name" value="TilS_N"/>
    <property type="match status" value="1"/>
</dbReference>
<evidence type="ECO:0000256" key="4">
    <source>
        <dbReference type="ARBA" id="ARBA00022840"/>
    </source>
</evidence>
<comment type="domain">
    <text evidence="6">The N-terminal region contains the highly conserved SGGXDS motif, predicted to be a P-loop motif involved in ATP binding.</text>
</comment>
<evidence type="ECO:0000256" key="5">
    <source>
        <dbReference type="ARBA" id="ARBA00048539"/>
    </source>
</evidence>
<dbReference type="InterPro" id="IPR012094">
    <property type="entry name" value="tRNA_Ile_lys_synt"/>
</dbReference>
<reference evidence="8" key="1">
    <citation type="submission" date="2015-05" db="EMBL/GenBank/DDBJ databases">
        <title>Permanent draft genome of Rhodopirellula islandicus K833.</title>
        <authorList>
            <person name="Kizina J."/>
            <person name="Richter M."/>
            <person name="Glockner F.O."/>
            <person name="Harder J."/>
        </authorList>
    </citation>
    <scope>NUCLEOTIDE SEQUENCE [LARGE SCALE GENOMIC DNA]</scope>
    <source>
        <strain evidence="8">K833</strain>
    </source>
</reference>
<dbReference type="GO" id="GO:0006400">
    <property type="term" value="P:tRNA modification"/>
    <property type="evidence" value="ECO:0007669"/>
    <property type="project" value="UniProtKB-UniRule"/>
</dbReference>
<evidence type="ECO:0000256" key="3">
    <source>
        <dbReference type="ARBA" id="ARBA00022741"/>
    </source>
</evidence>
<dbReference type="GO" id="GO:0005524">
    <property type="term" value="F:ATP binding"/>
    <property type="evidence" value="ECO:0007669"/>
    <property type="project" value="UniProtKB-UniRule"/>
</dbReference>
<dbReference type="PATRIC" id="fig|595434.4.peg.3773"/>
<evidence type="ECO:0000256" key="6">
    <source>
        <dbReference type="HAMAP-Rule" id="MF_01161"/>
    </source>
</evidence>
<dbReference type="EMBL" id="LECT01000030">
    <property type="protein sequence ID" value="KLU04011.1"/>
    <property type="molecule type" value="Genomic_DNA"/>
</dbReference>
<dbReference type="NCBIfam" id="TIGR02432">
    <property type="entry name" value="lysidine_TilS_N"/>
    <property type="match status" value="1"/>
</dbReference>
<organism evidence="8 9">
    <name type="scientific">Rhodopirellula islandica</name>
    <dbReference type="NCBI Taxonomy" id="595434"/>
    <lineage>
        <taxon>Bacteria</taxon>
        <taxon>Pseudomonadati</taxon>
        <taxon>Planctomycetota</taxon>
        <taxon>Planctomycetia</taxon>
        <taxon>Pirellulales</taxon>
        <taxon>Pirellulaceae</taxon>
        <taxon>Rhodopirellula</taxon>
    </lineage>
</organism>
<comment type="catalytic activity">
    <reaction evidence="5 6">
        <text>cytidine(34) in tRNA(Ile2) + L-lysine + ATP = lysidine(34) in tRNA(Ile2) + AMP + diphosphate + H(+)</text>
        <dbReference type="Rhea" id="RHEA:43744"/>
        <dbReference type="Rhea" id="RHEA-COMP:10625"/>
        <dbReference type="Rhea" id="RHEA-COMP:10670"/>
        <dbReference type="ChEBI" id="CHEBI:15378"/>
        <dbReference type="ChEBI" id="CHEBI:30616"/>
        <dbReference type="ChEBI" id="CHEBI:32551"/>
        <dbReference type="ChEBI" id="CHEBI:33019"/>
        <dbReference type="ChEBI" id="CHEBI:82748"/>
        <dbReference type="ChEBI" id="CHEBI:83665"/>
        <dbReference type="ChEBI" id="CHEBI:456215"/>
        <dbReference type="EC" id="6.3.4.19"/>
    </reaction>
</comment>
<evidence type="ECO:0000256" key="1">
    <source>
        <dbReference type="ARBA" id="ARBA00022598"/>
    </source>
</evidence>
<name>A0A0J1BBX2_RHOIS</name>
<accession>A0A0J1BBX2</accession>
<dbReference type="OrthoDB" id="9807403at2"/>
<keyword evidence="3 6" id="KW-0547">Nucleotide-binding</keyword>
<keyword evidence="4 6" id="KW-0067">ATP-binding</keyword>
<protein>
    <recommendedName>
        <fullName evidence="6">tRNA(Ile)-lysidine synthase</fullName>
        <ecNumber evidence="6">6.3.4.19</ecNumber>
    </recommendedName>
    <alternativeName>
        <fullName evidence="6">tRNA(Ile)-2-lysyl-cytidine synthase</fullName>
    </alternativeName>
    <alternativeName>
        <fullName evidence="6">tRNA(Ile)-lysidine synthetase</fullName>
    </alternativeName>
</protein>
<dbReference type="HAMAP" id="MF_01161">
    <property type="entry name" value="tRNA_Ile_lys_synt"/>
    <property type="match status" value="1"/>
</dbReference>
<feature type="domain" description="tRNA(Ile)-lysidine/2-thiocytidine synthase N-terminal" evidence="7">
    <location>
        <begin position="45"/>
        <end position="244"/>
    </location>
</feature>
<evidence type="ECO:0000259" key="7">
    <source>
        <dbReference type="Pfam" id="PF01171"/>
    </source>
</evidence>
<comment type="similarity">
    <text evidence="6">Belongs to the tRNA(Ile)-lysidine synthase family.</text>
</comment>
<dbReference type="InterPro" id="IPR011063">
    <property type="entry name" value="TilS/TtcA_N"/>
</dbReference>
<gene>
    <name evidence="6" type="primary">tilS</name>
    <name evidence="8" type="ORF">RISK_003980</name>
</gene>
<comment type="caution">
    <text evidence="8">The sequence shown here is derived from an EMBL/GenBank/DDBJ whole genome shotgun (WGS) entry which is preliminary data.</text>
</comment>
<dbReference type="EC" id="6.3.4.19" evidence="6"/>
<proteinExistence type="inferred from homology"/>
<dbReference type="SUPFAM" id="SSF52402">
    <property type="entry name" value="Adenine nucleotide alpha hydrolases-like"/>
    <property type="match status" value="1"/>
</dbReference>
<dbReference type="GO" id="GO:0005737">
    <property type="term" value="C:cytoplasm"/>
    <property type="evidence" value="ECO:0007669"/>
    <property type="project" value="UniProtKB-SubCell"/>
</dbReference>
<dbReference type="STRING" id="595434.RISK_003980"/>
<keyword evidence="1 6" id="KW-0436">Ligase</keyword>
<dbReference type="Gene3D" id="3.40.50.620">
    <property type="entry name" value="HUPs"/>
    <property type="match status" value="1"/>
</dbReference>
<dbReference type="PANTHER" id="PTHR43033:SF1">
    <property type="entry name" value="TRNA(ILE)-LYSIDINE SYNTHASE-RELATED"/>
    <property type="match status" value="1"/>
</dbReference>